<dbReference type="Proteomes" id="UP000478636">
    <property type="component" value="Unassembled WGS sequence"/>
</dbReference>
<reference evidence="4 5" key="1">
    <citation type="submission" date="2019-12" db="EMBL/GenBank/DDBJ databases">
        <title>Complete genome sequence of Leuconostoc lactis strain AVN1 provides insights into metabolic potential.</title>
        <authorList>
            <person name="Besrour N."/>
            <person name="Najjari A."/>
            <person name="Fhoula I."/>
            <person name="Jaballah S."/>
            <person name="Klibi N."/>
            <person name="Ouzari H.I."/>
        </authorList>
    </citation>
    <scope>NUCLEOTIDE SEQUENCE [LARGE SCALE GENOMIC DNA]</scope>
    <source>
        <strain evidence="4 5">AVN1</strain>
    </source>
</reference>
<dbReference type="CDD" id="cd05827">
    <property type="entry name" value="Sortase_C"/>
    <property type="match status" value="1"/>
</dbReference>
<name>A0A6L7ADC6_LEULA</name>
<evidence type="ECO:0000256" key="1">
    <source>
        <dbReference type="ARBA" id="ARBA00022801"/>
    </source>
</evidence>
<dbReference type="EMBL" id="WSZI01000015">
    <property type="protein sequence ID" value="MWN21503.1"/>
    <property type="molecule type" value="Genomic_DNA"/>
</dbReference>
<evidence type="ECO:0000313" key="5">
    <source>
        <dbReference type="Proteomes" id="UP000478636"/>
    </source>
</evidence>
<feature type="region of interest" description="Disordered" evidence="2">
    <location>
        <begin position="49"/>
        <end position="71"/>
    </location>
</feature>
<feature type="transmembrane region" description="Helical" evidence="3">
    <location>
        <begin position="12"/>
        <end position="32"/>
    </location>
</feature>
<dbReference type="GO" id="GO:0016787">
    <property type="term" value="F:hydrolase activity"/>
    <property type="evidence" value="ECO:0007669"/>
    <property type="project" value="UniProtKB-KW"/>
</dbReference>
<feature type="transmembrane region" description="Helical" evidence="3">
    <location>
        <begin position="238"/>
        <end position="257"/>
    </location>
</feature>
<dbReference type="SUPFAM" id="SSF63817">
    <property type="entry name" value="Sortase"/>
    <property type="match status" value="1"/>
</dbReference>
<dbReference type="RefSeq" id="WP_068851931.1">
    <property type="nucleotide sequence ID" value="NZ_CP016598.1"/>
</dbReference>
<keyword evidence="3" id="KW-1133">Transmembrane helix</keyword>
<dbReference type="Gene3D" id="2.40.260.10">
    <property type="entry name" value="Sortase"/>
    <property type="match status" value="1"/>
</dbReference>
<evidence type="ECO:0000313" key="4">
    <source>
        <dbReference type="EMBL" id="MWN21503.1"/>
    </source>
</evidence>
<dbReference type="KEGG" id="llf:BCR17_06050"/>
<dbReference type="NCBIfam" id="NF033745">
    <property type="entry name" value="class_C_sortase"/>
    <property type="match status" value="1"/>
</dbReference>
<sequence>MTMAQNHRPDWFRWVFAGIFILGFLIATYPFYVSAINHFIDQQRLTPLARQQQKTSQPSQPNDHGDEVADPFANAAPSQQIALKQQLLGSITVPSIALHTPLFKTTNEVTLTYGATVLQNMDSPTGGVGTHCVIAGHRGLASRVLFTNLNRVKSGDIVILTLGDKKSAYQIFMTQVVRPADFQVLQRQPQQDLLTLVTCTPYMINSHRLLVTGRRVPYQPSFQKKITQTIQSENLKQAGILLVIGVALGGQIYWFWWRWRRSA</sequence>
<comment type="caution">
    <text evidence="4">The sequence shown here is derived from an EMBL/GenBank/DDBJ whole genome shotgun (WGS) entry which is preliminary data.</text>
</comment>
<keyword evidence="3" id="KW-0472">Membrane</keyword>
<dbReference type="InterPro" id="IPR005754">
    <property type="entry name" value="Sortase"/>
</dbReference>
<evidence type="ECO:0000256" key="3">
    <source>
        <dbReference type="SAM" id="Phobius"/>
    </source>
</evidence>
<accession>A0A6L7ADC6</accession>
<evidence type="ECO:0000256" key="2">
    <source>
        <dbReference type="SAM" id="MobiDB-lite"/>
    </source>
</evidence>
<feature type="compositionally biased region" description="Polar residues" evidence="2">
    <location>
        <begin position="49"/>
        <end position="62"/>
    </location>
</feature>
<keyword evidence="3" id="KW-0812">Transmembrane</keyword>
<dbReference type="InterPro" id="IPR023365">
    <property type="entry name" value="Sortase_dom-sf"/>
</dbReference>
<dbReference type="AlphaFoldDB" id="A0A6L7ADC6"/>
<dbReference type="Pfam" id="PF04203">
    <property type="entry name" value="Sortase"/>
    <property type="match status" value="1"/>
</dbReference>
<protein>
    <submittedName>
        <fullName evidence="4">Class C sortase</fullName>
    </submittedName>
</protein>
<dbReference type="InterPro" id="IPR042002">
    <property type="entry name" value="Sortase_C"/>
</dbReference>
<keyword evidence="1" id="KW-0378">Hydrolase</keyword>
<gene>
    <name evidence="4" type="ORF">GQS40_09240</name>
</gene>
<organism evidence="4 5">
    <name type="scientific">Leuconostoc lactis</name>
    <dbReference type="NCBI Taxonomy" id="1246"/>
    <lineage>
        <taxon>Bacteria</taxon>
        <taxon>Bacillati</taxon>
        <taxon>Bacillota</taxon>
        <taxon>Bacilli</taxon>
        <taxon>Lactobacillales</taxon>
        <taxon>Lactobacillaceae</taxon>
        <taxon>Leuconostoc</taxon>
    </lineage>
</organism>
<proteinExistence type="predicted"/>
<dbReference type="NCBIfam" id="TIGR01076">
    <property type="entry name" value="sortase_fam"/>
    <property type="match status" value="1"/>
</dbReference>